<name>A0AAD8SYV5_LOLMU</name>
<sequence length="469" mass="53294">MLGSIDCMHWQWRNCPVAHAGQFTRGDIKHPTIILEAVASYDRWIWHAFFGVAGSNNDINVLNQSSLFTDVLRGEAPIVNFTVNGHEYNYGYYLADGIYPSWPVFMKGVTLPQSEKHRLFTAAQSAWRKDVECAFGVLKARFNILAVPGRSYSRRTLGLIMRACVILHNMIIDDERDTNLENIYETVDSNVGPAIHNHAPPSLAARIQMDNEMRDSPMYTQLQHDLIEHIMASPSISFNQFLEKEKLKSNASNFTNWFRHVRIFLNGGNLQYVLEAPLGTPPPPAVSEDVKNVYETRVIRYSQVQCAILCSLEAELQKRFEHHDPYELVHELKAIFETHAAVESYEASKHFFGCMMEEGSSVSEHVSGHAKKLSDLGIVIPNQLGIHRVLQALPPTYKNFVMNYNMQNMNKELPELFSMLKFAEVEIQKERQVLMVNKTTSFKQGKPNKGNFKKGGKKAPTPPEAQGWP</sequence>
<dbReference type="EMBL" id="JAUUTY010000003">
    <property type="protein sequence ID" value="KAK1666299.1"/>
    <property type="molecule type" value="Genomic_DNA"/>
</dbReference>
<comment type="caution">
    <text evidence="2">The sequence shown here is derived from an EMBL/GenBank/DDBJ whole genome shotgun (WGS) entry which is preliminary data.</text>
</comment>
<organism evidence="2 3">
    <name type="scientific">Lolium multiflorum</name>
    <name type="common">Italian ryegrass</name>
    <name type="synonym">Lolium perenne subsp. multiflorum</name>
    <dbReference type="NCBI Taxonomy" id="4521"/>
    <lineage>
        <taxon>Eukaryota</taxon>
        <taxon>Viridiplantae</taxon>
        <taxon>Streptophyta</taxon>
        <taxon>Embryophyta</taxon>
        <taxon>Tracheophyta</taxon>
        <taxon>Spermatophyta</taxon>
        <taxon>Magnoliopsida</taxon>
        <taxon>Liliopsida</taxon>
        <taxon>Poales</taxon>
        <taxon>Poaceae</taxon>
        <taxon>BOP clade</taxon>
        <taxon>Pooideae</taxon>
        <taxon>Poodae</taxon>
        <taxon>Poeae</taxon>
        <taxon>Poeae Chloroplast Group 2 (Poeae type)</taxon>
        <taxon>Loliodinae</taxon>
        <taxon>Loliinae</taxon>
        <taxon>Lolium</taxon>
    </lineage>
</organism>
<gene>
    <name evidence="2" type="ORF">QYE76_054458</name>
</gene>
<evidence type="ECO:0000313" key="3">
    <source>
        <dbReference type="Proteomes" id="UP001231189"/>
    </source>
</evidence>
<dbReference type="AlphaFoldDB" id="A0AAD8SYV5"/>
<dbReference type="Proteomes" id="UP001231189">
    <property type="component" value="Unassembled WGS sequence"/>
</dbReference>
<evidence type="ECO:0000256" key="1">
    <source>
        <dbReference type="SAM" id="MobiDB-lite"/>
    </source>
</evidence>
<dbReference type="PANTHER" id="PTHR47150:SF5">
    <property type="entry name" value="OS07G0546750 PROTEIN"/>
    <property type="match status" value="1"/>
</dbReference>
<protein>
    <recommendedName>
        <fullName evidence="4">Protein ALP1-like</fullName>
    </recommendedName>
</protein>
<dbReference type="Pfam" id="PF14223">
    <property type="entry name" value="Retrotran_gag_2"/>
    <property type="match status" value="1"/>
</dbReference>
<dbReference type="PANTHER" id="PTHR47150">
    <property type="entry name" value="OS12G0169200 PROTEIN"/>
    <property type="match status" value="1"/>
</dbReference>
<keyword evidence="3" id="KW-1185">Reference proteome</keyword>
<evidence type="ECO:0000313" key="2">
    <source>
        <dbReference type="EMBL" id="KAK1666299.1"/>
    </source>
</evidence>
<evidence type="ECO:0008006" key="4">
    <source>
        <dbReference type="Google" id="ProtNLM"/>
    </source>
</evidence>
<feature type="region of interest" description="Disordered" evidence="1">
    <location>
        <begin position="440"/>
        <end position="469"/>
    </location>
</feature>
<reference evidence="2" key="1">
    <citation type="submission" date="2023-07" db="EMBL/GenBank/DDBJ databases">
        <title>A chromosome-level genome assembly of Lolium multiflorum.</title>
        <authorList>
            <person name="Chen Y."/>
            <person name="Copetti D."/>
            <person name="Kolliker R."/>
            <person name="Studer B."/>
        </authorList>
    </citation>
    <scope>NUCLEOTIDE SEQUENCE</scope>
    <source>
        <strain evidence="2">02402/16</strain>
        <tissue evidence="2">Leaf</tissue>
    </source>
</reference>
<dbReference type="Pfam" id="PF04827">
    <property type="entry name" value="Plant_tran"/>
    <property type="match status" value="1"/>
</dbReference>
<dbReference type="InterPro" id="IPR006912">
    <property type="entry name" value="Harbinger_derived_prot"/>
</dbReference>
<accession>A0AAD8SYV5</accession>
<proteinExistence type="predicted"/>